<feature type="domain" description="DUF7355" evidence="1">
    <location>
        <begin position="1"/>
        <end position="90"/>
    </location>
</feature>
<sequence>MFPKIQEVVDVVFRQVLSNHIRQKLDSSVEAKIHAEVTGVLNIMYGDFVERVEIKHTSFTSYIEVHFNAEDPYIVWVEFDLTTATSSKGFI</sequence>
<dbReference type="EMBL" id="AP014714">
    <property type="protein sequence ID" value="BAQ22885.1"/>
    <property type="molecule type" value="Genomic_DNA"/>
</dbReference>
<evidence type="ECO:0000259" key="1">
    <source>
        <dbReference type="Pfam" id="PF24051"/>
    </source>
</evidence>
<evidence type="ECO:0000313" key="3">
    <source>
        <dbReference type="Proteomes" id="UP000204657"/>
    </source>
</evidence>
<dbReference type="RefSeq" id="YP_009190393.1">
    <property type="nucleotide sequence ID" value="NC_028683.1"/>
</dbReference>
<dbReference type="OrthoDB" id="18580at10239"/>
<keyword evidence="3" id="KW-1185">Reference proteome</keyword>
<accession>A0A0B6VSU8</accession>
<organism evidence="2 3">
    <name type="scientific">Edwardsiella phage PEi20</name>
    <dbReference type="NCBI Taxonomy" id="1608310"/>
    <lineage>
        <taxon>Viruses</taxon>
        <taxon>Duplodnaviria</taxon>
        <taxon>Heunggongvirae</taxon>
        <taxon>Uroviricota</taxon>
        <taxon>Caudoviricetes</taxon>
        <taxon>Pantevenvirales</taxon>
        <taxon>Straboviridae</taxon>
        <taxon>Tevenvirinae</taxon>
        <taxon>Kanagawavirus</taxon>
        <taxon>Kanagawavirus pei20</taxon>
    </lineage>
</organism>
<proteinExistence type="predicted"/>
<protein>
    <recommendedName>
        <fullName evidence="1">DUF7355 domain-containing protein</fullName>
    </recommendedName>
</protein>
<dbReference type="Pfam" id="PF24051">
    <property type="entry name" value="DUF7355"/>
    <property type="match status" value="1"/>
</dbReference>
<reference evidence="2 3" key="1">
    <citation type="submission" date="2015-02" db="EMBL/GenBank/DDBJ databases">
        <title>Complete genome sequences of Edwardsiella bacteriophages, PEi20 and PEi26.</title>
        <authorList>
            <person name="Yasuike M."/>
            <person name="Nishiki I."/>
            <person name="Iwasaki Y."/>
            <person name="Nakamura Y."/>
            <person name="Fujiwara A."/>
            <person name="Hassan E.S."/>
            <person name="Mahmoud M.M."/>
            <person name="Kawato Y."/>
            <person name="Nagai S."/>
            <person name="Kobayashi T."/>
            <person name="Ototake M."/>
            <person name="Nakai T."/>
        </authorList>
    </citation>
    <scope>NUCLEOTIDE SEQUENCE [LARGE SCALE GENOMIC DNA]</scope>
</reference>
<evidence type="ECO:0000313" key="2">
    <source>
        <dbReference type="EMBL" id="BAQ22885.1"/>
    </source>
</evidence>
<dbReference type="Proteomes" id="UP000204657">
    <property type="component" value="Segment"/>
</dbReference>
<dbReference type="KEGG" id="vg:26519081"/>
<dbReference type="InterPro" id="IPR055779">
    <property type="entry name" value="DUF7355"/>
</dbReference>
<name>A0A0B6VSU8_9CAUD</name>
<gene>
    <name evidence="2" type="primary">cd.3</name>
</gene>
<dbReference type="GeneID" id="26519081"/>